<keyword evidence="3" id="KW-1185">Reference proteome</keyword>
<proteinExistence type="predicted"/>
<comment type="caution">
    <text evidence="2">The sequence shown here is derived from an EMBL/GenBank/DDBJ whole genome shotgun (WGS) entry which is preliminary data.</text>
</comment>
<protein>
    <submittedName>
        <fullName evidence="2">Uncharacterized protein</fullName>
    </submittedName>
</protein>
<accession>A0A0N1IQR5</accession>
<name>A0A0N1IQR5_PAPMA</name>
<sequence>MAETGGFKPLQQRLRGSGWWIPATFAGLQSLGDRQGSQGPWCGAVTSQGDGQRSRGPDVELPRHRVTGRDRGLEDRSVCDALTSINVQAERRGVLCI</sequence>
<feature type="compositionally biased region" description="Basic and acidic residues" evidence="1">
    <location>
        <begin position="52"/>
        <end position="63"/>
    </location>
</feature>
<dbReference type="InParanoid" id="A0A0N1IQR5"/>
<evidence type="ECO:0000313" key="2">
    <source>
        <dbReference type="EMBL" id="KPJ21173.1"/>
    </source>
</evidence>
<dbReference type="EMBL" id="LADJ01028060">
    <property type="protein sequence ID" value="KPJ21173.1"/>
    <property type="molecule type" value="Genomic_DNA"/>
</dbReference>
<gene>
    <name evidence="2" type="ORF">RR48_00735</name>
</gene>
<evidence type="ECO:0000313" key="3">
    <source>
        <dbReference type="Proteomes" id="UP000053240"/>
    </source>
</evidence>
<feature type="region of interest" description="Disordered" evidence="1">
    <location>
        <begin position="31"/>
        <end position="63"/>
    </location>
</feature>
<dbReference type="AlphaFoldDB" id="A0A0N1IQR5"/>
<evidence type="ECO:0000256" key="1">
    <source>
        <dbReference type="SAM" id="MobiDB-lite"/>
    </source>
</evidence>
<dbReference type="Proteomes" id="UP000053240">
    <property type="component" value="Unassembled WGS sequence"/>
</dbReference>
<organism evidence="2 3">
    <name type="scientific">Papilio machaon</name>
    <name type="common">Old World swallowtail butterfly</name>
    <dbReference type="NCBI Taxonomy" id="76193"/>
    <lineage>
        <taxon>Eukaryota</taxon>
        <taxon>Metazoa</taxon>
        <taxon>Ecdysozoa</taxon>
        <taxon>Arthropoda</taxon>
        <taxon>Hexapoda</taxon>
        <taxon>Insecta</taxon>
        <taxon>Pterygota</taxon>
        <taxon>Neoptera</taxon>
        <taxon>Endopterygota</taxon>
        <taxon>Lepidoptera</taxon>
        <taxon>Glossata</taxon>
        <taxon>Ditrysia</taxon>
        <taxon>Papilionoidea</taxon>
        <taxon>Papilionidae</taxon>
        <taxon>Papilioninae</taxon>
        <taxon>Papilio</taxon>
    </lineage>
</organism>
<reference evidence="2 3" key="1">
    <citation type="journal article" date="2015" name="Nat. Commun.">
        <title>Outbred genome sequencing and CRISPR/Cas9 gene editing in butterflies.</title>
        <authorList>
            <person name="Li X."/>
            <person name="Fan D."/>
            <person name="Zhang W."/>
            <person name="Liu G."/>
            <person name="Zhang L."/>
            <person name="Zhao L."/>
            <person name="Fang X."/>
            <person name="Chen L."/>
            <person name="Dong Y."/>
            <person name="Chen Y."/>
            <person name="Ding Y."/>
            <person name="Zhao R."/>
            <person name="Feng M."/>
            <person name="Zhu Y."/>
            <person name="Feng Y."/>
            <person name="Jiang X."/>
            <person name="Zhu D."/>
            <person name="Xiang H."/>
            <person name="Feng X."/>
            <person name="Li S."/>
            <person name="Wang J."/>
            <person name="Zhang G."/>
            <person name="Kronforst M.R."/>
            <person name="Wang W."/>
        </authorList>
    </citation>
    <scope>NUCLEOTIDE SEQUENCE [LARGE SCALE GENOMIC DNA]</scope>
    <source>
        <strain evidence="2">Ya'a_city_454_Pm</strain>
        <tissue evidence="2">Whole body</tissue>
    </source>
</reference>